<comment type="caution">
    <text evidence="2">The sequence shown here is derived from an EMBL/GenBank/DDBJ whole genome shotgun (WGS) entry which is preliminary data.</text>
</comment>
<name>A0A4Y9YP69_9AGAM</name>
<reference evidence="2 3" key="1">
    <citation type="submission" date="2019-02" db="EMBL/GenBank/DDBJ databases">
        <title>Genome sequencing of the rare red list fungi Dentipellis fragilis.</title>
        <authorList>
            <person name="Buettner E."/>
            <person name="Kellner H."/>
        </authorList>
    </citation>
    <scope>NUCLEOTIDE SEQUENCE [LARGE SCALE GENOMIC DNA]</scope>
    <source>
        <strain evidence="2 3">DSM 105465</strain>
    </source>
</reference>
<organism evidence="2 3">
    <name type="scientific">Dentipellis fragilis</name>
    <dbReference type="NCBI Taxonomy" id="205917"/>
    <lineage>
        <taxon>Eukaryota</taxon>
        <taxon>Fungi</taxon>
        <taxon>Dikarya</taxon>
        <taxon>Basidiomycota</taxon>
        <taxon>Agaricomycotina</taxon>
        <taxon>Agaricomycetes</taxon>
        <taxon>Russulales</taxon>
        <taxon>Hericiaceae</taxon>
        <taxon>Dentipellis</taxon>
    </lineage>
</organism>
<keyword evidence="3" id="KW-1185">Reference proteome</keyword>
<proteinExistence type="predicted"/>
<gene>
    <name evidence="2" type="ORF">EVG20_g6017</name>
</gene>
<accession>A0A4Y9YP69</accession>
<dbReference type="EMBL" id="SEOQ01000380">
    <property type="protein sequence ID" value="TFY64244.1"/>
    <property type="molecule type" value="Genomic_DNA"/>
</dbReference>
<protein>
    <submittedName>
        <fullName evidence="2">Uncharacterized protein</fullName>
    </submittedName>
</protein>
<dbReference type="AlphaFoldDB" id="A0A4Y9YP69"/>
<evidence type="ECO:0000256" key="1">
    <source>
        <dbReference type="SAM" id="MobiDB-lite"/>
    </source>
</evidence>
<feature type="compositionally biased region" description="Basic and acidic residues" evidence="1">
    <location>
        <begin position="50"/>
        <end position="80"/>
    </location>
</feature>
<feature type="compositionally biased region" description="Low complexity" evidence="1">
    <location>
        <begin position="8"/>
        <end position="21"/>
    </location>
</feature>
<feature type="region of interest" description="Disordered" evidence="1">
    <location>
        <begin position="1"/>
        <end position="25"/>
    </location>
</feature>
<evidence type="ECO:0000313" key="3">
    <source>
        <dbReference type="Proteomes" id="UP000298327"/>
    </source>
</evidence>
<evidence type="ECO:0000313" key="2">
    <source>
        <dbReference type="EMBL" id="TFY64244.1"/>
    </source>
</evidence>
<sequence>MNVRGAFPPTSAPSTNPSTHSYEIDGARVTAVLQYLEPGLQKSSSHAPARRRDGRNQERINSRSDLRGDEGRSGARRVESDNEGELTGGESDLTESSERNESENGARLCPSPRHCATIWP</sequence>
<dbReference type="Proteomes" id="UP000298327">
    <property type="component" value="Unassembled WGS sequence"/>
</dbReference>
<feature type="region of interest" description="Disordered" evidence="1">
    <location>
        <begin position="37"/>
        <end position="120"/>
    </location>
</feature>